<accession>A0A429ZUX7</accession>
<feature type="domain" description="DHHA1" evidence="7">
    <location>
        <begin position="349"/>
        <end position="441"/>
    </location>
</feature>
<dbReference type="AlphaFoldDB" id="A0A429ZUX7"/>
<evidence type="ECO:0000259" key="8">
    <source>
        <dbReference type="Pfam" id="PF10141"/>
    </source>
</evidence>
<dbReference type="GeneID" id="98567167"/>
<keyword evidence="5 10" id="KW-0269">Exonuclease</keyword>
<dbReference type="Gene3D" id="3.90.1640.30">
    <property type="match status" value="1"/>
</dbReference>
<keyword evidence="11" id="KW-1185">Reference proteome</keyword>
<dbReference type="Proteomes" id="UP000287239">
    <property type="component" value="Unassembled WGS sequence"/>
</dbReference>
<dbReference type="SUPFAM" id="SSF64182">
    <property type="entry name" value="DHH phosphoesterases"/>
    <property type="match status" value="1"/>
</dbReference>
<gene>
    <name evidence="10" type="ORF">CBF35_02200</name>
</gene>
<dbReference type="GO" id="GO:0008409">
    <property type="term" value="F:5'-3' exonuclease activity"/>
    <property type="evidence" value="ECO:0007669"/>
    <property type="project" value="InterPro"/>
</dbReference>
<dbReference type="InterPro" id="IPR003156">
    <property type="entry name" value="DHHA1_dom"/>
</dbReference>
<keyword evidence="4" id="KW-0378">Hydrolase</keyword>
<feature type="domain" description="DDH" evidence="6">
    <location>
        <begin position="85"/>
        <end position="229"/>
    </location>
</feature>
<evidence type="ECO:0000256" key="3">
    <source>
        <dbReference type="ARBA" id="ARBA00022722"/>
    </source>
</evidence>
<dbReference type="Pfam" id="PF01368">
    <property type="entry name" value="DHH"/>
    <property type="match status" value="1"/>
</dbReference>
<dbReference type="GO" id="GO:0006310">
    <property type="term" value="P:DNA recombination"/>
    <property type="evidence" value="ECO:0007669"/>
    <property type="project" value="InterPro"/>
</dbReference>
<dbReference type="Pfam" id="PF17768">
    <property type="entry name" value="RecJ_OB"/>
    <property type="match status" value="1"/>
</dbReference>
<dbReference type="Gene3D" id="3.10.310.30">
    <property type="match status" value="1"/>
</dbReference>
<dbReference type="RefSeq" id="WP_126778247.1">
    <property type="nucleotide sequence ID" value="NZ_NGJU01000002.1"/>
</dbReference>
<evidence type="ECO:0000313" key="11">
    <source>
        <dbReference type="Proteomes" id="UP000287239"/>
    </source>
</evidence>
<sequence length="775" mass="86023">MKKSVYNWQIPEVSAEHQQLVPILEQLKLPSYFSKLLWNRDLQSEEQIKAFFNPTLELLHDPLALFEMDKAVSRIQAAVENGQRMLIYGDYDADGITSTTVLKEAIELIGGETEFYLPDRFKDGYGPNPQKYQELIEEYELDLIITVDNGVSGHEAIAYANSVGVDVIVTDHHELPESLPEAYAVIHPRHPAGNYPFGDLAGVGVAFKVATALLDDVPMEMLDLVAIGTIADLVSLTGENRALVQLGLDIIKQSDRLGLQALCEKAEIVQNTLTEENIGFGIGPRLNAIGRIGDANPGVTLLSTFDEGEAISLAEMVHTKNSERQRIVKEITAEALEMVAEMPAQGMYVLAKAGWHEGVLGIVASRIVQETGRPALVLGIDQETQIAKGSGRSVEQVNLFTAMSAASEIFTSFGGHHMAAGMSLEASRLTELQGALNEYIVTEGIDFSEGPQLRVEEALEVKDVTVNFIQELALLGPFGTDNPSPVFLFEKSGATDLKQIGAGKNHLKFTLKQHSAELDCIGFDFGFQIGEFSPGEDLAVVGKLGINEWNGNRKPQLFLQDYQVEGFQLFDLRGKKIELNQYSEESNLIIGFSEQTVKHYQKLTTAPVLLATEALANIANLKGKIKQLVVLDCPVEAQELKTVFQAFDFSRIYLYGISLEECYLNGMPSREQFGKLFGFIKHHQQVDVRYKTKEIANFLKVQESVLIFMIQVFFELGFVTIEGGVMNQVENPTNQPLTASKTYQERELKIKAEEFLLYSSNDDLVQWLLTQEEEN</sequence>
<dbReference type="InterPro" id="IPR051673">
    <property type="entry name" value="SSDNA_exonuclease_RecJ"/>
</dbReference>
<feature type="domain" description="Single-stranded-DNA-specific exonuclease RecJ C-terminal" evidence="8">
    <location>
        <begin position="568"/>
        <end position="768"/>
    </location>
</feature>
<dbReference type="GO" id="GO:0006281">
    <property type="term" value="P:DNA repair"/>
    <property type="evidence" value="ECO:0007669"/>
    <property type="project" value="InterPro"/>
</dbReference>
<evidence type="ECO:0000259" key="9">
    <source>
        <dbReference type="Pfam" id="PF17768"/>
    </source>
</evidence>
<dbReference type="Pfam" id="PF10141">
    <property type="entry name" value="ssDNA-exonuc_C"/>
    <property type="match status" value="1"/>
</dbReference>
<dbReference type="InterPro" id="IPR004610">
    <property type="entry name" value="RecJ"/>
</dbReference>
<dbReference type="InterPro" id="IPR001667">
    <property type="entry name" value="DDH_dom"/>
</dbReference>
<feature type="domain" description="RecJ OB" evidence="9">
    <location>
        <begin position="458"/>
        <end position="561"/>
    </location>
</feature>
<dbReference type="Pfam" id="PF02272">
    <property type="entry name" value="DHHA1"/>
    <property type="match status" value="1"/>
</dbReference>
<dbReference type="PANTHER" id="PTHR30255">
    <property type="entry name" value="SINGLE-STRANDED-DNA-SPECIFIC EXONUCLEASE RECJ"/>
    <property type="match status" value="1"/>
</dbReference>
<dbReference type="InterPro" id="IPR038763">
    <property type="entry name" value="DHH_sf"/>
</dbReference>
<evidence type="ECO:0000259" key="7">
    <source>
        <dbReference type="Pfam" id="PF02272"/>
    </source>
</evidence>
<proteinExistence type="inferred from homology"/>
<dbReference type="InterPro" id="IPR041122">
    <property type="entry name" value="RecJ_OB"/>
</dbReference>
<name>A0A429ZUX7_9ENTE</name>
<dbReference type="GO" id="GO:0003676">
    <property type="term" value="F:nucleic acid binding"/>
    <property type="evidence" value="ECO:0007669"/>
    <property type="project" value="InterPro"/>
</dbReference>
<evidence type="ECO:0000256" key="1">
    <source>
        <dbReference type="ARBA" id="ARBA00005915"/>
    </source>
</evidence>
<dbReference type="NCBIfam" id="TIGR00644">
    <property type="entry name" value="recJ"/>
    <property type="match status" value="1"/>
</dbReference>
<organism evidence="10 11">
    <name type="scientific">Vagococcus salmoninarum</name>
    <dbReference type="NCBI Taxonomy" id="2739"/>
    <lineage>
        <taxon>Bacteria</taxon>
        <taxon>Bacillati</taxon>
        <taxon>Bacillota</taxon>
        <taxon>Bacilli</taxon>
        <taxon>Lactobacillales</taxon>
        <taxon>Enterococcaceae</taxon>
        <taxon>Vagococcus</taxon>
    </lineage>
</organism>
<dbReference type="InterPro" id="IPR018779">
    <property type="entry name" value="RecJ_C"/>
</dbReference>
<evidence type="ECO:0000256" key="4">
    <source>
        <dbReference type="ARBA" id="ARBA00022801"/>
    </source>
</evidence>
<dbReference type="EMBL" id="NGJU01000002">
    <property type="protein sequence ID" value="RST97499.1"/>
    <property type="molecule type" value="Genomic_DNA"/>
</dbReference>
<dbReference type="OrthoDB" id="9809852at2"/>
<reference evidence="10 11" key="1">
    <citation type="submission" date="2017-05" db="EMBL/GenBank/DDBJ databases">
        <title>Vagococcus spp. assemblies.</title>
        <authorList>
            <person name="Gulvik C.A."/>
        </authorList>
    </citation>
    <scope>NUCLEOTIDE SEQUENCE [LARGE SCALE GENOMIC DNA]</scope>
    <source>
        <strain evidence="10 11">NCFB 2777</strain>
    </source>
</reference>
<keyword evidence="3" id="KW-0540">Nuclease</keyword>
<evidence type="ECO:0000259" key="6">
    <source>
        <dbReference type="Pfam" id="PF01368"/>
    </source>
</evidence>
<evidence type="ECO:0000256" key="2">
    <source>
        <dbReference type="ARBA" id="ARBA00019841"/>
    </source>
</evidence>
<dbReference type="PANTHER" id="PTHR30255:SF2">
    <property type="entry name" value="SINGLE-STRANDED-DNA-SPECIFIC EXONUCLEASE RECJ"/>
    <property type="match status" value="1"/>
</dbReference>
<comment type="caution">
    <text evidence="10">The sequence shown here is derived from an EMBL/GenBank/DDBJ whole genome shotgun (WGS) entry which is preliminary data.</text>
</comment>
<evidence type="ECO:0000256" key="5">
    <source>
        <dbReference type="ARBA" id="ARBA00022839"/>
    </source>
</evidence>
<evidence type="ECO:0000313" key="10">
    <source>
        <dbReference type="EMBL" id="RST97499.1"/>
    </source>
</evidence>
<protein>
    <recommendedName>
        <fullName evidence="2">Single-stranded-DNA-specific exonuclease RecJ</fullName>
    </recommendedName>
</protein>
<comment type="similarity">
    <text evidence="1">Belongs to the RecJ family.</text>
</comment>